<reference evidence="1" key="1">
    <citation type="submission" date="2022-05" db="EMBL/GenBank/DDBJ databases">
        <title>Sphingomonas sp. strain RMG20 Genome sequencing and assembly.</title>
        <authorList>
            <person name="Kim I."/>
        </authorList>
    </citation>
    <scope>NUCLEOTIDE SEQUENCE</scope>
    <source>
        <strain evidence="1">RMG20</strain>
    </source>
</reference>
<gene>
    <name evidence="1" type="ORF">M9980_10895</name>
</gene>
<dbReference type="EMBL" id="CP098401">
    <property type="protein sequence ID" value="URW75062.1"/>
    <property type="molecule type" value="Genomic_DNA"/>
</dbReference>
<dbReference type="Proteomes" id="UP001055580">
    <property type="component" value="Chromosome"/>
</dbReference>
<evidence type="ECO:0000313" key="2">
    <source>
        <dbReference type="Proteomes" id="UP001055580"/>
    </source>
</evidence>
<accession>A0ABY4TRN6</accession>
<dbReference type="RefSeq" id="WP_250750602.1">
    <property type="nucleotide sequence ID" value="NZ_CP098401.1"/>
</dbReference>
<keyword evidence="2" id="KW-1185">Reference proteome</keyword>
<sequence>MNSYLCPDWLKCRKVTDLEYARWLEAQTSSIWARELDCGKGTFATKVELKQTLHRAAHASTGFDPYTGARFFVKHMRTGWIDSQAHLKGNRHYQSLRRCMPSFDHVRGLGHKAYELCTRETNSAKSFMSPAQFIDLCHRVARHRSVNPSLEQVSARQ</sequence>
<protein>
    <submittedName>
        <fullName evidence="1">Uncharacterized protein</fullName>
    </submittedName>
</protein>
<evidence type="ECO:0000313" key="1">
    <source>
        <dbReference type="EMBL" id="URW75062.1"/>
    </source>
</evidence>
<proteinExistence type="predicted"/>
<name>A0ABY4TRN6_9SPHN</name>
<organism evidence="1 2">
    <name type="scientific">Sphingomonas donggukensis</name>
    <dbReference type="NCBI Taxonomy" id="2949093"/>
    <lineage>
        <taxon>Bacteria</taxon>
        <taxon>Pseudomonadati</taxon>
        <taxon>Pseudomonadota</taxon>
        <taxon>Alphaproteobacteria</taxon>
        <taxon>Sphingomonadales</taxon>
        <taxon>Sphingomonadaceae</taxon>
        <taxon>Sphingomonas</taxon>
    </lineage>
</organism>